<comment type="similarity">
    <text evidence="1 6">Belongs to the methyltransferase superfamily. PrmA family.</text>
</comment>
<evidence type="ECO:0000313" key="7">
    <source>
        <dbReference type="EMBL" id="TDS17349.1"/>
    </source>
</evidence>
<dbReference type="PIRSF" id="PIRSF000401">
    <property type="entry name" value="RPL11_MTase"/>
    <property type="match status" value="1"/>
</dbReference>
<keyword evidence="7" id="KW-0689">Ribosomal protein</keyword>
<evidence type="ECO:0000256" key="1">
    <source>
        <dbReference type="ARBA" id="ARBA00009741"/>
    </source>
</evidence>
<feature type="binding site" evidence="6">
    <location>
        <position position="214"/>
    </location>
    <ligand>
        <name>S-adenosyl-L-methionine</name>
        <dbReference type="ChEBI" id="CHEBI:59789"/>
    </ligand>
</feature>
<dbReference type="Pfam" id="PF06325">
    <property type="entry name" value="PrmA"/>
    <property type="match status" value="1"/>
</dbReference>
<dbReference type="AlphaFoldDB" id="A0A4R7D801"/>
<dbReference type="GO" id="GO:0005840">
    <property type="term" value="C:ribosome"/>
    <property type="evidence" value="ECO:0007669"/>
    <property type="project" value="UniProtKB-KW"/>
</dbReference>
<dbReference type="EMBL" id="SNZV01000001">
    <property type="protein sequence ID" value="TDS17349.1"/>
    <property type="molecule type" value="Genomic_DNA"/>
</dbReference>
<dbReference type="GO" id="GO:0008276">
    <property type="term" value="F:protein methyltransferase activity"/>
    <property type="evidence" value="ECO:0007669"/>
    <property type="project" value="UniProtKB-UniRule"/>
</dbReference>
<comment type="function">
    <text evidence="6">Methylates ribosomal protein L11.</text>
</comment>
<dbReference type="CDD" id="cd02440">
    <property type="entry name" value="AdoMet_MTases"/>
    <property type="match status" value="1"/>
</dbReference>
<feature type="binding site" evidence="6">
    <location>
        <position position="129"/>
    </location>
    <ligand>
        <name>S-adenosyl-L-methionine</name>
        <dbReference type="ChEBI" id="CHEBI:59789"/>
    </ligand>
</feature>
<dbReference type="RefSeq" id="WP_133638480.1">
    <property type="nucleotide sequence ID" value="NZ_SNZV01000001.1"/>
</dbReference>
<dbReference type="NCBIfam" id="NF001785">
    <property type="entry name" value="PRK00517.2-2"/>
    <property type="match status" value="1"/>
</dbReference>
<dbReference type="OrthoDB" id="9785995at2"/>
<evidence type="ECO:0000256" key="3">
    <source>
        <dbReference type="ARBA" id="ARBA00022603"/>
    </source>
</evidence>
<dbReference type="GO" id="GO:0005737">
    <property type="term" value="C:cytoplasm"/>
    <property type="evidence" value="ECO:0007669"/>
    <property type="project" value="UniProtKB-SubCell"/>
</dbReference>
<accession>A0A4R7D801</accession>
<dbReference type="InterPro" id="IPR029063">
    <property type="entry name" value="SAM-dependent_MTases_sf"/>
</dbReference>
<proteinExistence type="inferred from homology"/>
<protein>
    <recommendedName>
        <fullName evidence="6">Ribosomal protein L11 methyltransferase</fullName>
        <shortName evidence="6">L11 Mtase</shortName>
        <ecNumber evidence="6">2.1.1.-</ecNumber>
    </recommendedName>
</protein>
<keyword evidence="3 6" id="KW-0489">Methyltransferase</keyword>
<evidence type="ECO:0000256" key="6">
    <source>
        <dbReference type="HAMAP-Rule" id="MF_00735"/>
    </source>
</evidence>
<name>A0A4R7D801_9SPHI</name>
<keyword evidence="5 6" id="KW-0949">S-adenosyl-L-methionine</keyword>
<comment type="caution">
    <text evidence="7">The sequence shown here is derived from an EMBL/GenBank/DDBJ whole genome shotgun (WGS) entry which is preliminary data.</text>
</comment>
<keyword evidence="4 6" id="KW-0808">Transferase</keyword>
<keyword evidence="2 6" id="KW-0963">Cytoplasm</keyword>
<dbReference type="InterPro" id="IPR004498">
    <property type="entry name" value="Ribosomal_PrmA_MeTrfase"/>
</dbReference>
<reference evidence="7 8" key="1">
    <citation type="submission" date="2019-03" db="EMBL/GenBank/DDBJ databases">
        <title>Genomic Encyclopedia of Type Strains, Phase III (KMG-III): the genomes of soil and plant-associated and newly described type strains.</title>
        <authorList>
            <person name="Whitman W."/>
        </authorList>
    </citation>
    <scope>NUCLEOTIDE SEQUENCE [LARGE SCALE GENOMIC DNA]</scope>
    <source>
        <strain evidence="7 8">CGMCC 1.12801</strain>
    </source>
</reference>
<dbReference type="PANTHER" id="PTHR43648">
    <property type="entry name" value="ELECTRON TRANSFER FLAVOPROTEIN BETA SUBUNIT LYSINE METHYLTRANSFERASE"/>
    <property type="match status" value="1"/>
</dbReference>
<dbReference type="EC" id="2.1.1.-" evidence="6"/>
<feature type="binding site" evidence="6">
    <location>
        <position position="172"/>
    </location>
    <ligand>
        <name>S-adenosyl-L-methionine</name>
        <dbReference type="ChEBI" id="CHEBI:59789"/>
    </ligand>
</feature>
<dbReference type="GO" id="GO:0032259">
    <property type="term" value="P:methylation"/>
    <property type="evidence" value="ECO:0007669"/>
    <property type="project" value="UniProtKB-KW"/>
</dbReference>
<keyword evidence="7" id="KW-0687">Ribonucleoprotein</keyword>
<dbReference type="Proteomes" id="UP000294752">
    <property type="component" value="Unassembled WGS sequence"/>
</dbReference>
<sequence>MRYSSVTFTSSNMEDWQKDLLISSLGEIGFDTFEDTDQGFAAYIPAANLDIQALETVLLAETEGFDVAYTVKEVEDQNWNTLWESNFNPIVVDDSCYVRATFHEPRPDIPYEIVIDPKMSFGTGHHQTTSMMLSYILEHDFLDKEVLDMGCGTGILAILAIKRGAKSVLAVDYDDVCVASVEENKLLNDTPMITSALGSKEVLEGQVFDVILANINRNILLDQLDQYSASTRIGGVLYISGFYAVEDLMILREKAESVGYTYESMKVLDAWCSAKFNKIK</sequence>
<dbReference type="PANTHER" id="PTHR43648:SF1">
    <property type="entry name" value="ELECTRON TRANSFER FLAVOPROTEIN BETA SUBUNIT LYSINE METHYLTRANSFERASE"/>
    <property type="match status" value="1"/>
</dbReference>
<dbReference type="SUPFAM" id="SSF53335">
    <property type="entry name" value="S-adenosyl-L-methionine-dependent methyltransferases"/>
    <property type="match status" value="1"/>
</dbReference>
<dbReference type="Gene3D" id="3.40.50.150">
    <property type="entry name" value="Vaccinia Virus protein VP39"/>
    <property type="match status" value="1"/>
</dbReference>
<comment type="catalytic activity">
    <reaction evidence="6">
        <text>L-lysyl-[protein] + 3 S-adenosyl-L-methionine = N(6),N(6),N(6)-trimethyl-L-lysyl-[protein] + 3 S-adenosyl-L-homocysteine + 3 H(+)</text>
        <dbReference type="Rhea" id="RHEA:54192"/>
        <dbReference type="Rhea" id="RHEA-COMP:9752"/>
        <dbReference type="Rhea" id="RHEA-COMP:13826"/>
        <dbReference type="ChEBI" id="CHEBI:15378"/>
        <dbReference type="ChEBI" id="CHEBI:29969"/>
        <dbReference type="ChEBI" id="CHEBI:57856"/>
        <dbReference type="ChEBI" id="CHEBI:59789"/>
        <dbReference type="ChEBI" id="CHEBI:61961"/>
    </reaction>
</comment>
<organism evidence="7 8">
    <name type="scientific">Sphingobacterium paludis</name>
    <dbReference type="NCBI Taxonomy" id="1476465"/>
    <lineage>
        <taxon>Bacteria</taxon>
        <taxon>Pseudomonadati</taxon>
        <taxon>Bacteroidota</taxon>
        <taxon>Sphingobacteriia</taxon>
        <taxon>Sphingobacteriales</taxon>
        <taxon>Sphingobacteriaceae</taxon>
        <taxon>Sphingobacterium</taxon>
    </lineage>
</organism>
<evidence type="ECO:0000256" key="4">
    <source>
        <dbReference type="ARBA" id="ARBA00022679"/>
    </source>
</evidence>
<feature type="binding site" evidence="6">
    <location>
        <position position="150"/>
    </location>
    <ligand>
        <name>S-adenosyl-L-methionine</name>
        <dbReference type="ChEBI" id="CHEBI:59789"/>
    </ligand>
</feature>
<gene>
    <name evidence="6" type="primary">prmA</name>
    <name evidence="7" type="ORF">B0I21_101214</name>
</gene>
<evidence type="ECO:0000256" key="2">
    <source>
        <dbReference type="ARBA" id="ARBA00022490"/>
    </source>
</evidence>
<evidence type="ECO:0000313" key="8">
    <source>
        <dbReference type="Proteomes" id="UP000294752"/>
    </source>
</evidence>
<comment type="subcellular location">
    <subcellularLocation>
        <location evidence="6">Cytoplasm</location>
    </subcellularLocation>
</comment>
<dbReference type="HAMAP" id="MF_00735">
    <property type="entry name" value="Methyltr_PrmA"/>
    <property type="match status" value="1"/>
</dbReference>
<evidence type="ECO:0000256" key="5">
    <source>
        <dbReference type="ARBA" id="ARBA00022691"/>
    </source>
</evidence>
<dbReference type="InterPro" id="IPR050078">
    <property type="entry name" value="Ribosomal_L11_MeTrfase_PrmA"/>
</dbReference>
<keyword evidence="8" id="KW-1185">Reference proteome</keyword>